<dbReference type="Proteomes" id="UP000682733">
    <property type="component" value="Unassembled WGS sequence"/>
</dbReference>
<dbReference type="EMBL" id="CAJNOK010003840">
    <property type="protein sequence ID" value="CAF0916588.1"/>
    <property type="molecule type" value="Genomic_DNA"/>
</dbReference>
<proteinExistence type="predicted"/>
<gene>
    <name evidence="1" type="ORF">OVA965_LOCUS10399</name>
    <name evidence="2" type="ORF">TMI583_LOCUS10395</name>
</gene>
<dbReference type="PANTHER" id="PTHR31252:SF11">
    <property type="entry name" value="DUF4419 DOMAIN-CONTAINING PROTEIN"/>
    <property type="match status" value="1"/>
</dbReference>
<dbReference type="AlphaFoldDB" id="A0A8S2DFI8"/>
<organism evidence="1 3">
    <name type="scientific">Didymodactylos carnosus</name>
    <dbReference type="NCBI Taxonomy" id="1234261"/>
    <lineage>
        <taxon>Eukaryota</taxon>
        <taxon>Metazoa</taxon>
        <taxon>Spiralia</taxon>
        <taxon>Gnathifera</taxon>
        <taxon>Rotifera</taxon>
        <taxon>Eurotatoria</taxon>
        <taxon>Bdelloidea</taxon>
        <taxon>Philodinida</taxon>
        <taxon>Philodinidae</taxon>
        <taxon>Didymodactylos</taxon>
    </lineage>
</organism>
<protein>
    <submittedName>
        <fullName evidence="1">Uncharacterized protein</fullName>
    </submittedName>
</protein>
<dbReference type="Proteomes" id="UP000677228">
    <property type="component" value="Unassembled WGS sequence"/>
</dbReference>
<sequence>MSQEAAQGKSANSTYHTVVIDSKLEPIEIQGAFNEIPTGQIEQYWLKKVPEVLEGSNGVYKPLFTTANGPKTKIIADKNPIVETFVLAYNNHQDLILSPDDMWLLICLKFAKYVNNNAEAMRPYFVSHTEGKIELKVVEVDTPMEEFWKLFFIDMQQEINKNVKGEICELLTANFTSTGKVEALLSAGCLMHTFQPYFDYTGYSCISCGIRQVHFLASARSAPAQFNNYLDGLLPIFDQFIETYEGRVDQSFWIKVCDTKRERFRDGYMFGERERLTGWVLKLVDNNEKELDNIRVPVKFVNEEEGTTKQCYIVGGFHGMCSTKDYKHRPVMSLSVVEEVKKETKESRMRTGWW</sequence>
<evidence type="ECO:0000313" key="3">
    <source>
        <dbReference type="Proteomes" id="UP000677228"/>
    </source>
</evidence>
<comment type="caution">
    <text evidence="1">The sequence shown here is derived from an EMBL/GenBank/DDBJ whole genome shotgun (WGS) entry which is preliminary data.</text>
</comment>
<name>A0A8S2DFI8_9BILA</name>
<reference evidence="1" key="1">
    <citation type="submission" date="2021-02" db="EMBL/GenBank/DDBJ databases">
        <authorList>
            <person name="Nowell W R."/>
        </authorList>
    </citation>
    <scope>NUCLEOTIDE SEQUENCE</scope>
</reference>
<dbReference type="Pfam" id="PF14388">
    <property type="entry name" value="DUF4419"/>
    <property type="match status" value="1"/>
</dbReference>
<dbReference type="EMBL" id="CAJOBA010003841">
    <property type="protein sequence ID" value="CAF3694663.1"/>
    <property type="molecule type" value="Genomic_DNA"/>
</dbReference>
<accession>A0A8S2DFI8</accession>
<evidence type="ECO:0000313" key="1">
    <source>
        <dbReference type="EMBL" id="CAF0916588.1"/>
    </source>
</evidence>
<dbReference type="PANTHER" id="PTHR31252">
    <property type="entry name" value="DUF4419 DOMAIN-CONTAINING PROTEIN"/>
    <property type="match status" value="1"/>
</dbReference>
<dbReference type="InterPro" id="IPR025533">
    <property type="entry name" value="DUF4419"/>
</dbReference>
<evidence type="ECO:0000313" key="2">
    <source>
        <dbReference type="EMBL" id="CAF3694663.1"/>
    </source>
</evidence>